<reference evidence="1" key="1">
    <citation type="journal article" date="2016" name="Fungal Genet. Biol.">
        <title>Genetic basis for high population diversity in Protea-associated Knoxdaviesia.</title>
        <authorList>
            <person name="Aylward J."/>
            <person name="Steenkamp E.T."/>
            <person name="Dreyer L.L."/>
            <person name="Roets F."/>
            <person name="Wingfield M.J."/>
            <person name="Wingfield B.D."/>
        </authorList>
    </citation>
    <scope>NUCLEOTIDE SEQUENCE</scope>
    <source>
        <strain evidence="1">CMW40880</strain>
    </source>
</reference>
<dbReference type="EMBL" id="KX832966">
    <property type="protein sequence ID" value="APB91647.1"/>
    <property type="molecule type" value="Genomic_DNA"/>
</dbReference>
<name>A0A1J0CYF0_9PEZI</name>
<protein>
    <submittedName>
        <fullName evidence="1">Uncharacterized protein</fullName>
    </submittedName>
</protein>
<evidence type="ECO:0000313" key="1">
    <source>
        <dbReference type="EMBL" id="APB91647.1"/>
    </source>
</evidence>
<organism evidence="1">
    <name type="scientific">Knoxdaviesia proteae</name>
    <dbReference type="NCBI Taxonomy" id="1215355"/>
    <lineage>
        <taxon>Eukaryota</taxon>
        <taxon>Fungi</taxon>
        <taxon>Dikarya</taxon>
        <taxon>Ascomycota</taxon>
        <taxon>Pezizomycotina</taxon>
        <taxon>Sordariomycetes</taxon>
        <taxon>Hypocreomycetidae</taxon>
        <taxon>Microascales</taxon>
        <taxon>Gondwanamycetaceae</taxon>
        <taxon>Knoxdaviesia</taxon>
    </lineage>
</organism>
<sequence>MFSLEFVKLTCEPPLIERVTIDPGGDNERFSTISLVEKKAVKVHEDYLRSLIVMLWEDYSAGRRVSIAKLGIKRPTVFALDFAEPVIDQDDVDAFHASLNLAVALDRAIKLMHFNLGLTVSGHGRFTINRFLREYYYLYARNVPDAIGPPGPPPAAASATLAHLAASRTRIRLPGQMRLFTGLLYERIHQLERGHVFPVFPGRDDSHPELEAAFHDLAIETTFPFYSPAMRPGVFGAQALMFTAGMYSLGIEGVAAMLIDFAQTRQTEYAVPGLGWDSTFDKMTGPDHRRFLLADVAAYAGQPARLARDNTHALVLYALSKTYARMVRQRVAYGIMTTADCSVYLHVAEDDGAGGSALVLEYLVCDLRNYDKMDTAPVLYPVSLLVAFVMVAQRDFADQVRFPVFGDTSCPSIRKLFEEPQSSEGA</sequence>
<proteinExistence type="predicted"/>
<dbReference type="AlphaFoldDB" id="A0A1J0CYF0"/>
<accession>A0A1J0CYF0</accession>